<dbReference type="AlphaFoldDB" id="A0A3P7PVP4"/>
<evidence type="ECO:0000256" key="3">
    <source>
        <dbReference type="ARBA" id="ARBA00023082"/>
    </source>
</evidence>
<dbReference type="GO" id="GO:0005737">
    <property type="term" value="C:cytoplasm"/>
    <property type="evidence" value="ECO:0007669"/>
    <property type="project" value="UniProtKB-SubCell"/>
</dbReference>
<accession>A0A3P7PVP4</accession>
<feature type="DNA-binding region" description="H-T-H motif" evidence="6">
    <location>
        <begin position="183"/>
        <end position="202"/>
    </location>
</feature>
<evidence type="ECO:0000256" key="6">
    <source>
        <dbReference type="HAMAP-Rule" id="MF_02064"/>
    </source>
</evidence>
<dbReference type="Proteomes" id="UP000279029">
    <property type="component" value="Chromosome"/>
</dbReference>
<dbReference type="OrthoDB" id="3190733at2"/>
<keyword evidence="9" id="KW-1185">Reference proteome</keyword>
<evidence type="ECO:0000259" key="7">
    <source>
        <dbReference type="Pfam" id="PF04542"/>
    </source>
</evidence>
<dbReference type="GO" id="GO:0003677">
    <property type="term" value="F:DNA binding"/>
    <property type="evidence" value="ECO:0007669"/>
    <property type="project" value="UniProtKB-UniRule"/>
</dbReference>
<keyword evidence="6" id="KW-0346">Stress response</keyword>
<sequence>MKNDIINRLNTVRESSLELNSFIDESRYFIASEVAKVVKRYVNPTDDEFLTVGMMAYHEAIKSYNVERGTFYAYAGLVIKRRIIDEIRKTNSQKQYDDFNCDDNEMIPQSINKHYDDELQMDRIAAIRVFNQELELYDIEFSVLEKKTPKNSKNKHLFQDMARYIFNNLSLREAMIRKKKLPIQELCHVFDVNRKKIERKRIYIIACTLILDEKYDSINMYVKKEVSK</sequence>
<comment type="similarity">
    <text evidence="6">Belongs to the sigma-70 factor family. SigI subfamily.</text>
</comment>
<dbReference type="Gene3D" id="1.10.1740.10">
    <property type="match status" value="1"/>
</dbReference>
<gene>
    <name evidence="6" type="primary">sigI</name>
    <name evidence="8" type="ORF">PATL70BA_1397</name>
</gene>
<keyword evidence="2 6" id="KW-0805">Transcription regulation</keyword>
<feature type="domain" description="RNA polymerase sigma-70 region 2" evidence="7">
    <location>
        <begin position="34"/>
        <end position="91"/>
    </location>
</feature>
<organism evidence="8 9">
    <name type="scientific">Petrocella atlantisensis</name>
    <dbReference type="NCBI Taxonomy" id="2173034"/>
    <lineage>
        <taxon>Bacteria</taxon>
        <taxon>Bacillati</taxon>
        <taxon>Bacillota</taxon>
        <taxon>Clostridia</taxon>
        <taxon>Lachnospirales</taxon>
        <taxon>Vallitaleaceae</taxon>
        <taxon>Petrocella</taxon>
    </lineage>
</organism>
<dbReference type="InterPro" id="IPR007627">
    <property type="entry name" value="RNA_pol_sigma70_r2"/>
</dbReference>
<dbReference type="SUPFAM" id="SSF88946">
    <property type="entry name" value="Sigma2 domain of RNA polymerase sigma factors"/>
    <property type="match status" value="1"/>
</dbReference>
<protein>
    <recommendedName>
        <fullName evidence="6">RNA polymerase sigma factor SigI</fullName>
    </recommendedName>
</protein>
<reference evidence="8 9" key="1">
    <citation type="submission" date="2018-09" db="EMBL/GenBank/DDBJ databases">
        <authorList>
            <person name="Postec A."/>
        </authorList>
    </citation>
    <scope>NUCLEOTIDE SEQUENCE [LARGE SCALE GENOMIC DNA]</scope>
    <source>
        <strain evidence="8">70B-A</strain>
    </source>
</reference>
<evidence type="ECO:0000256" key="2">
    <source>
        <dbReference type="ARBA" id="ARBA00023015"/>
    </source>
</evidence>
<dbReference type="GO" id="GO:0006352">
    <property type="term" value="P:DNA-templated transcription initiation"/>
    <property type="evidence" value="ECO:0007669"/>
    <property type="project" value="UniProtKB-UniRule"/>
</dbReference>
<dbReference type="KEGG" id="cbar:PATL70BA_1397"/>
<comment type="subcellular location">
    <subcellularLocation>
        <location evidence="6">Cytoplasm</location>
    </subcellularLocation>
</comment>
<dbReference type="RefSeq" id="WP_125136619.1">
    <property type="nucleotide sequence ID" value="NZ_LR130778.1"/>
</dbReference>
<comment type="function">
    <text evidence="6">Sigma factors are initiation factors that promote the attachment of RNA polymerase to specific initiation sites and are then released.</text>
</comment>
<evidence type="ECO:0000313" key="8">
    <source>
        <dbReference type="EMBL" id="VDN47281.1"/>
    </source>
</evidence>
<dbReference type="InterPro" id="IPR013325">
    <property type="entry name" value="RNA_pol_sigma_r2"/>
</dbReference>
<dbReference type="GO" id="GO:0016987">
    <property type="term" value="F:sigma factor activity"/>
    <property type="evidence" value="ECO:0007669"/>
    <property type="project" value="UniProtKB-UniRule"/>
</dbReference>
<evidence type="ECO:0000256" key="1">
    <source>
        <dbReference type="ARBA" id="ARBA00022490"/>
    </source>
</evidence>
<feature type="short sequence motif" description="Polymerase core binding" evidence="6">
    <location>
        <begin position="48"/>
        <end position="61"/>
    </location>
</feature>
<keyword evidence="1 6" id="KW-0963">Cytoplasm</keyword>
<evidence type="ECO:0000256" key="4">
    <source>
        <dbReference type="ARBA" id="ARBA00023125"/>
    </source>
</evidence>
<keyword evidence="3 6" id="KW-0731">Sigma factor</keyword>
<comment type="subunit">
    <text evidence="6">Interacts with RsgI.</text>
</comment>
<dbReference type="HAMAP" id="MF_02064">
    <property type="entry name" value="Sigma70_SigI"/>
    <property type="match status" value="1"/>
</dbReference>
<dbReference type="EMBL" id="LR130778">
    <property type="protein sequence ID" value="VDN47281.1"/>
    <property type="molecule type" value="Genomic_DNA"/>
</dbReference>
<proteinExistence type="inferred from homology"/>
<evidence type="ECO:0000313" key="9">
    <source>
        <dbReference type="Proteomes" id="UP000279029"/>
    </source>
</evidence>
<keyword evidence="4 6" id="KW-0238">DNA-binding</keyword>
<dbReference type="Pfam" id="PF04542">
    <property type="entry name" value="Sigma70_r2"/>
    <property type="match status" value="1"/>
</dbReference>
<dbReference type="InterPro" id="IPR014244">
    <property type="entry name" value="RNA_pol_sigma-I"/>
</dbReference>
<keyword evidence="5 6" id="KW-0804">Transcription</keyword>
<comment type="activity regulation">
    <text evidence="6">Negatively regulated by the anti-sigma-I factor RsgI.</text>
</comment>
<evidence type="ECO:0000256" key="5">
    <source>
        <dbReference type="ARBA" id="ARBA00023163"/>
    </source>
</evidence>
<name>A0A3P7PVP4_9FIRM</name>